<proteinExistence type="predicted"/>
<evidence type="ECO:0000313" key="3">
    <source>
        <dbReference type="Proteomes" id="UP001605036"/>
    </source>
</evidence>
<reference evidence="2 3" key="1">
    <citation type="submission" date="2024-09" db="EMBL/GenBank/DDBJ databases">
        <title>Chromosome-scale assembly of Riccia fluitans.</title>
        <authorList>
            <person name="Paukszto L."/>
            <person name="Sawicki J."/>
            <person name="Karawczyk K."/>
            <person name="Piernik-Szablinska J."/>
            <person name="Szczecinska M."/>
            <person name="Mazdziarz M."/>
        </authorList>
    </citation>
    <scope>NUCLEOTIDE SEQUENCE [LARGE SCALE GENOMIC DNA]</scope>
    <source>
        <strain evidence="2">Rf_01</strain>
        <tissue evidence="2">Aerial parts of the thallus</tissue>
    </source>
</reference>
<name>A0ABD1XGH1_9MARC</name>
<gene>
    <name evidence="2" type="ORF">R1flu_026615</name>
</gene>
<dbReference type="EMBL" id="JBHFFA010000008">
    <property type="protein sequence ID" value="KAL2608042.1"/>
    <property type="molecule type" value="Genomic_DNA"/>
</dbReference>
<dbReference type="Proteomes" id="UP001605036">
    <property type="component" value="Unassembled WGS sequence"/>
</dbReference>
<feature type="compositionally biased region" description="Basic and acidic residues" evidence="1">
    <location>
        <begin position="53"/>
        <end position="63"/>
    </location>
</feature>
<evidence type="ECO:0000313" key="2">
    <source>
        <dbReference type="EMBL" id="KAL2608042.1"/>
    </source>
</evidence>
<organism evidence="2 3">
    <name type="scientific">Riccia fluitans</name>
    <dbReference type="NCBI Taxonomy" id="41844"/>
    <lineage>
        <taxon>Eukaryota</taxon>
        <taxon>Viridiplantae</taxon>
        <taxon>Streptophyta</taxon>
        <taxon>Embryophyta</taxon>
        <taxon>Marchantiophyta</taxon>
        <taxon>Marchantiopsida</taxon>
        <taxon>Marchantiidae</taxon>
        <taxon>Marchantiales</taxon>
        <taxon>Ricciaceae</taxon>
        <taxon>Riccia</taxon>
    </lineage>
</organism>
<feature type="compositionally biased region" description="Polar residues" evidence="1">
    <location>
        <begin position="64"/>
        <end position="75"/>
    </location>
</feature>
<sequence>MKKRMEDIWTKYQILVETGGSDLVSEATPIQKGSQKEPTEGGFLDSTEEEWEEKSGCDKEETLQNHTEASPTRTRYCQIGTRKHRM</sequence>
<evidence type="ECO:0000256" key="1">
    <source>
        <dbReference type="SAM" id="MobiDB-lite"/>
    </source>
</evidence>
<comment type="caution">
    <text evidence="2">The sequence shown here is derived from an EMBL/GenBank/DDBJ whole genome shotgun (WGS) entry which is preliminary data.</text>
</comment>
<keyword evidence="3" id="KW-1185">Reference proteome</keyword>
<dbReference type="AlphaFoldDB" id="A0ABD1XGH1"/>
<feature type="region of interest" description="Disordered" evidence="1">
    <location>
        <begin position="27"/>
        <end position="86"/>
    </location>
</feature>
<accession>A0ABD1XGH1</accession>
<protein>
    <submittedName>
        <fullName evidence="2">Uncharacterized protein</fullName>
    </submittedName>
</protein>